<evidence type="ECO:0000256" key="5">
    <source>
        <dbReference type="SAM" id="SignalP"/>
    </source>
</evidence>
<keyword evidence="4 5" id="KW-0732">Signal</keyword>
<evidence type="ECO:0000313" key="8">
    <source>
        <dbReference type="Proteomes" id="UP001596175"/>
    </source>
</evidence>
<dbReference type="InterPro" id="IPR051313">
    <property type="entry name" value="Bact_iron-sidero_bind"/>
</dbReference>
<feature type="domain" description="Fe/B12 periplasmic-binding" evidence="6">
    <location>
        <begin position="57"/>
        <end position="314"/>
    </location>
</feature>
<feature type="signal peptide" evidence="5">
    <location>
        <begin position="1"/>
        <end position="25"/>
    </location>
</feature>
<proteinExistence type="inferred from homology"/>
<evidence type="ECO:0000256" key="3">
    <source>
        <dbReference type="ARBA" id="ARBA00022448"/>
    </source>
</evidence>
<accession>A0ABV9ZJ56</accession>
<dbReference type="Proteomes" id="UP001596175">
    <property type="component" value="Unassembled WGS sequence"/>
</dbReference>
<dbReference type="PANTHER" id="PTHR30532:SF24">
    <property type="entry name" value="FERRIC ENTEROBACTIN-BINDING PERIPLASMIC PROTEIN FEPB"/>
    <property type="match status" value="1"/>
</dbReference>
<organism evidence="7 8">
    <name type="scientific">Actinomycetospora rhizophila</name>
    <dbReference type="NCBI Taxonomy" id="1416876"/>
    <lineage>
        <taxon>Bacteria</taxon>
        <taxon>Bacillati</taxon>
        <taxon>Actinomycetota</taxon>
        <taxon>Actinomycetes</taxon>
        <taxon>Pseudonocardiales</taxon>
        <taxon>Pseudonocardiaceae</taxon>
        <taxon>Actinomycetospora</taxon>
    </lineage>
</organism>
<evidence type="ECO:0000256" key="2">
    <source>
        <dbReference type="ARBA" id="ARBA00008814"/>
    </source>
</evidence>
<keyword evidence="3" id="KW-0813">Transport</keyword>
<comment type="similarity">
    <text evidence="2">Belongs to the bacterial solute-binding protein 8 family.</text>
</comment>
<dbReference type="RefSeq" id="WP_378023670.1">
    <property type="nucleotide sequence ID" value="NZ_JBHSKG010000016.1"/>
</dbReference>
<name>A0ABV9ZJ56_9PSEU</name>
<evidence type="ECO:0000259" key="6">
    <source>
        <dbReference type="PROSITE" id="PS50983"/>
    </source>
</evidence>
<dbReference type="PROSITE" id="PS51257">
    <property type="entry name" value="PROKAR_LIPOPROTEIN"/>
    <property type="match status" value="1"/>
</dbReference>
<keyword evidence="8" id="KW-1185">Reference proteome</keyword>
<dbReference type="PROSITE" id="PS50983">
    <property type="entry name" value="FE_B12_PBP"/>
    <property type="match status" value="1"/>
</dbReference>
<dbReference type="SUPFAM" id="SSF53807">
    <property type="entry name" value="Helical backbone' metal receptor"/>
    <property type="match status" value="1"/>
</dbReference>
<sequence>MTLRVRFAAALAAVLALLLAGCGSGGDEPAPGAAAPGFPVTIPHAFGQTTIPDRPVRVVTVGYNDADFALALGTVPVGVRDFIGAFDETTRPWAQQQLNGQRPEMVGGNEIDIEKVASLAPDVILGVYSYMDRATYDRLSQIAPTVADPTEGVAAPWQEQTRITARALGVPERGEQVVGDVERRFADARAANPQLAGRNLAVALVASGEFNLLGRDDARTQLFTGLGLAVQDTTETLSSEQLGRLDQQAVAVLGVPPQTVLANPVFANLGATRANRVVFLGDEASPVAGALGFSSPLSLPYALDQVTPELARVYAAP</sequence>
<evidence type="ECO:0000313" key="7">
    <source>
        <dbReference type="EMBL" id="MFC5141528.1"/>
    </source>
</evidence>
<dbReference type="PANTHER" id="PTHR30532">
    <property type="entry name" value="IRON III DICITRATE-BINDING PERIPLASMIC PROTEIN"/>
    <property type="match status" value="1"/>
</dbReference>
<dbReference type="EMBL" id="JBHSKG010000016">
    <property type="protein sequence ID" value="MFC5141528.1"/>
    <property type="molecule type" value="Genomic_DNA"/>
</dbReference>
<feature type="chain" id="PRO_5046517451" evidence="5">
    <location>
        <begin position="26"/>
        <end position="317"/>
    </location>
</feature>
<dbReference type="Gene3D" id="3.40.50.1980">
    <property type="entry name" value="Nitrogenase molybdenum iron protein domain"/>
    <property type="match status" value="2"/>
</dbReference>
<protein>
    <submittedName>
        <fullName evidence="7">ABC transporter substrate-binding protein</fullName>
    </submittedName>
</protein>
<comment type="caution">
    <text evidence="7">The sequence shown here is derived from an EMBL/GenBank/DDBJ whole genome shotgun (WGS) entry which is preliminary data.</text>
</comment>
<evidence type="ECO:0000256" key="1">
    <source>
        <dbReference type="ARBA" id="ARBA00004196"/>
    </source>
</evidence>
<dbReference type="Pfam" id="PF01497">
    <property type="entry name" value="Peripla_BP_2"/>
    <property type="match status" value="1"/>
</dbReference>
<reference evidence="8" key="1">
    <citation type="journal article" date="2019" name="Int. J. Syst. Evol. Microbiol.">
        <title>The Global Catalogue of Microorganisms (GCM) 10K type strain sequencing project: providing services to taxonomists for standard genome sequencing and annotation.</title>
        <authorList>
            <consortium name="The Broad Institute Genomics Platform"/>
            <consortium name="The Broad Institute Genome Sequencing Center for Infectious Disease"/>
            <person name="Wu L."/>
            <person name="Ma J."/>
        </authorList>
    </citation>
    <scope>NUCLEOTIDE SEQUENCE [LARGE SCALE GENOMIC DNA]</scope>
    <source>
        <strain evidence="8">XZYJ18</strain>
    </source>
</reference>
<dbReference type="InterPro" id="IPR002491">
    <property type="entry name" value="ABC_transptr_periplasmic_BD"/>
</dbReference>
<comment type="subcellular location">
    <subcellularLocation>
        <location evidence="1">Cell envelope</location>
    </subcellularLocation>
</comment>
<evidence type="ECO:0000256" key="4">
    <source>
        <dbReference type="ARBA" id="ARBA00022729"/>
    </source>
</evidence>
<gene>
    <name evidence="7" type="ORF">ACFPK1_25045</name>
</gene>